<protein>
    <submittedName>
        <fullName evidence="2">Uncharacterized protein DUF3859</fullName>
    </submittedName>
</protein>
<accession>A0A3N1NQP9</accession>
<evidence type="ECO:0000313" key="2">
    <source>
        <dbReference type="EMBL" id="ROQ21162.1"/>
    </source>
</evidence>
<feature type="domain" description="DUF3859" evidence="1">
    <location>
        <begin position="4"/>
        <end position="123"/>
    </location>
</feature>
<evidence type="ECO:0000313" key="3">
    <source>
        <dbReference type="Proteomes" id="UP000273643"/>
    </source>
</evidence>
<comment type="caution">
    <text evidence="2">The sequence shown here is derived from an EMBL/GenBank/DDBJ whole genome shotgun (WGS) entry which is preliminary data.</text>
</comment>
<dbReference type="Gene3D" id="2.60.40.2390">
    <property type="match status" value="1"/>
</dbReference>
<evidence type="ECO:0000259" key="1">
    <source>
        <dbReference type="Pfam" id="PF12975"/>
    </source>
</evidence>
<dbReference type="RefSeq" id="WP_123638196.1">
    <property type="nucleotide sequence ID" value="NZ_RJUK01000001.1"/>
</dbReference>
<dbReference type="Pfam" id="PF12975">
    <property type="entry name" value="DUF3859"/>
    <property type="match status" value="1"/>
</dbReference>
<dbReference type="InterPro" id="IPR024331">
    <property type="entry name" value="DUF3859"/>
</dbReference>
<gene>
    <name evidence="2" type="ORF">EDC38_1784</name>
</gene>
<sequence length="129" mass="14967">MAKKKPEVKLRSWGVYTPLDPNSKELPQLIKMTRDIPCELDIEFGYIVNIKKAKNRKLQYCIYHPNIPDEDGNPLPPFDGEVYIKQNDWDFFIGDTIWKPVENKQGPWRITLAIDGQLIADETLTLILP</sequence>
<keyword evidence="3" id="KW-1185">Reference proteome</keyword>
<dbReference type="OrthoDB" id="9789349at2"/>
<dbReference type="Proteomes" id="UP000273643">
    <property type="component" value="Unassembled WGS sequence"/>
</dbReference>
<dbReference type="EMBL" id="RJUK01000001">
    <property type="protein sequence ID" value="ROQ21162.1"/>
    <property type="molecule type" value="Genomic_DNA"/>
</dbReference>
<proteinExistence type="predicted"/>
<name>A0A3N1NQP9_9GAMM</name>
<dbReference type="AlphaFoldDB" id="A0A3N1NQP9"/>
<reference evidence="2 3" key="1">
    <citation type="submission" date="2018-11" db="EMBL/GenBank/DDBJ databases">
        <title>Genomic Encyclopedia of Type Strains, Phase IV (KMG-IV): sequencing the most valuable type-strain genomes for metagenomic binning, comparative biology and taxonomic classification.</title>
        <authorList>
            <person name="Goeker M."/>
        </authorList>
    </citation>
    <scope>NUCLEOTIDE SEQUENCE [LARGE SCALE GENOMIC DNA]</scope>
    <source>
        <strain evidence="2 3">DSM 16974</strain>
    </source>
</reference>
<organism evidence="2 3">
    <name type="scientific">Marinimicrobium koreense</name>
    <dbReference type="NCBI Taxonomy" id="306545"/>
    <lineage>
        <taxon>Bacteria</taxon>
        <taxon>Pseudomonadati</taxon>
        <taxon>Pseudomonadota</taxon>
        <taxon>Gammaproteobacteria</taxon>
        <taxon>Cellvibrionales</taxon>
        <taxon>Cellvibrionaceae</taxon>
        <taxon>Marinimicrobium</taxon>
    </lineage>
</organism>